<dbReference type="GO" id="GO:0006508">
    <property type="term" value="P:proteolysis"/>
    <property type="evidence" value="ECO:0007669"/>
    <property type="project" value="UniProtKB-KW"/>
</dbReference>
<evidence type="ECO:0000259" key="6">
    <source>
        <dbReference type="Pfam" id="PF00557"/>
    </source>
</evidence>
<comment type="similarity">
    <text evidence="5">Belongs to the peptidase M24B family.</text>
</comment>
<name>F8A832_THEID</name>
<evidence type="ECO:0000313" key="8">
    <source>
        <dbReference type="EMBL" id="AEH45025.1"/>
    </source>
</evidence>
<evidence type="ECO:0000256" key="4">
    <source>
        <dbReference type="ARBA" id="ARBA00023049"/>
    </source>
</evidence>
<dbReference type="GO" id="GO:0008237">
    <property type="term" value="F:metallopeptidase activity"/>
    <property type="evidence" value="ECO:0007669"/>
    <property type="project" value="UniProtKB-KW"/>
</dbReference>
<dbReference type="AlphaFoldDB" id="F8A832"/>
<dbReference type="eggNOG" id="COG0006">
    <property type="taxonomic scope" value="Bacteria"/>
</dbReference>
<dbReference type="PROSITE" id="PS00491">
    <property type="entry name" value="PROLINE_PEPTIDASE"/>
    <property type="match status" value="1"/>
</dbReference>
<dbReference type="Pfam" id="PF01321">
    <property type="entry name" value="Creatinase_N"/>
    <property type="match status" value="1"/>
</dbReference>
<keyword evidence="3" id="KW-0378">Hydrolase</keyword>
<keyword evidence="2 5" id="KW-0479">Metal-binding</keyword>
<dbReference type="PANTHER" id="PTHR46112:SF8">
    <property type="entry name" value="CYTOPLASMIC PEPTIDASE PEPQ-RELATED"/>
    <property type="match status" value="1"/>
</dbReference>
<feature type="domain" description="Creatinase N-terminal" evidence="7">
    <location>
        <begin position="20"/>
        <end position="136"/>
    </location>
</feature>
<gene>
    <name evidence="8" type="ordered locus">Thein_1157</name>
</gene>
<dbReference type="InterPro" id="IPR029149">
    <property type="entry name" value="Creatin/AminoP/Spt16_N"/>
</dbReference>
<dbReference type="CDD" id="cd01092">
    <property type="entry name" value="APP-like"/>
    <property type="match status" value="1"/>
</dbReference>
<dbReference type="PANTHER" id="PTHR46112">
    <property type="entry name" value="AMINOPEPTIDASE"/>
    <property type="match status" value="1"/>
</dbReference>
<dbReference type="SUPFAM" id="SSF55920">
    <property type="entry name" value="Creatinase/aminopeptidase"/>
    <property type="match status" value="1"/>
</dbReference>
<dbReference type="InterPro" id="IPR001131">
    <property type="entry name" value="Peptidase_M24B_aminopep-P_CS"/>
</dbReference>
<dbReference type="OrthoDB" id="9806388at2"/>
<feature type="domain" description="Peptidase M24" evidence="6">
    <location>
        <begin position="143"/>
        <end position="345"/>
    </location>
</feature>
<dbReference type="GO" id="GO:0046872">
    <property type="term" value="F:metal ion binding"/>
    <property type="evidence" value="ECO:0007669"/>
    <property type="project" value="UniProtKB-KW"/>
</dbReference>
<evidence type="ECO:0000256" key="1">
    <source>
        <dbReference type="ARBA" id="ARBA00022670"/>
    </source>
</evidence>
<dbReference type="Gene3D" id="3.40.350.10">
    <property type="entry name" value="Creatinase/prolidase N-terminal domain"/>
    <property type="match status" value="1"/>
</dbReference>
<evidence type="ECO:0000259" key="7">
    <source>
        <dbReference type="Pfam" id="PF01321"/>
    </source>
</evidence>
<dbReference type="STRING" id="667014.Thein_1157"/>
<dbReference type="KEGG" id="tid:Thein_1157"/>
<dbReference type="FunCoup" id="F8A832">
    <property type="interactions" value="53"/>
</dbReference>
<dbReference type="SUPFAM" id="SSF53092">
    <property type="entry name" value="Creatinase/prolidase N-terminal domain"/>
    <property type="match status" value="1"/>
</dbReference>
<dbReference type="EMBL" id="CP002683">
    <property type="protein sequence ID" value="AEH45025.1"/>
    <property type="molecule type" value="Genomic_DNA"/>
</dbReference>
<dbReference type="Gene3D" id="3.90.230.10">
    <property type="entry name" value="Creatinase/methionine aminopeptidase superfamily"/>
    <property type="match status" value="1"/>
</dbReference>
<keyword evidence="1" id="KW-0645">Protease</keyword>
<dbReference type="InterPro" id="IPR000587">
    <property type="entry name" value="Creatinase_N"/>
</dbReference>
<keyword evidence="9" id="KW-1185">Reference proteome</keyword>
<dbReference type="InterPro" id="IPR036005">
    <property type="entry name" value="Creatinase/aminopeptidase-like"/>
</dbReference>
<protein>
    <submittedName>
        <fullName evidence="8">Peptidase M24</fullName>
    </submittedName>
</protein>
<reference evidence="8 9" key="2">
    <citation type="journal article" date="2012" name="Stand. Genomic Sci.">
        <title>Complete genome sequence of the thermophilic sulfate-reducing ocean bacterium Thermodesulfatator indicus type strain (CIR29812(T)).</title>
        <authorList>
            <person name="Anderson I."/>
            <person name="Saunders E."/>
            <person name="Lapidus A."/>
            <person name="Nolan M."/>
            <person name="Lucas S."/>
            <person name="Tice H."/>
            <person name="Del Rio T.G."/>
            <person name="Cheng J.F."/>
            <person name="Han C."/>
            <person name="Tapia R."/>
            <person name="Goodwin L.A."/>
            <person name="Pitluck S."/>
            <person name="Liolios K."/>
            <person name="Mavromatis K."/>
            <person name="Pagani I."/>
            <person name="Ivanova N."/>
            <person name="Mikhailova N."/>
            <person name="Pati A."/>
            <person name="Chen A."/>
            <person name="Palaniappan K."/>
            <person name="Land M."/>
            <person name="Hauser L."/>
            <person name="Jeffries C.D."/>
            <person name="Chang Y.J."/>
            <person name="Brambilla E.M."/>
            <person name="Rohde M."/>
            <person name="Spring S."/>
            <person name="Goker M."/>
            <person name="Detter J.C."/>
            <person name="Woyke T."/>
            <person name="Bristow J."/>
            <person name="Eisen J.A."/>
            <person name="Markowitz V."/>
            <person name="Hugenholtz P."/>
            <person name="Kyrpides N.C."/>
            <person name="Klenk H.P."/>
        </authorList>
    </citation>
    <scope>NUCLEOTIDE SEQUENCE [LARGE SCALE GENOMIC DNA]</scope>
    <source>
        <strain evidence="9">DSM 15286 / JCM 11887 / CIR29812</strain>
    </source>
</reference>
<sequence>MEVRQRRLRRVRLSLPKEGALLVTCQENRRYLSGFSPEDVSLNESSGALLITKKEAFILTDPRYQEEAKECEPLFEPRIYRKGLIAELAKLIPLLEIKTLLIEPRYVSVALLRGFEKKFSVKIDEARPVIERMREIKDQEEIEAIRKALAIAEEILSEVAKEIRPGVTEKELAAKVIMMSHKMADGLSFPPIVASGPNAARPHAEPTDKPLKPGEPVIIDMGVKWQGYCSDITRTFFVEKATGKFKYIYKMVKKAKEAAEQKLKAGVKAQEPDEAARTVFRQEALERHFWHSLGHGVGLAIHEAPTLSCRSHRKLKAGHVVTIEPGLYLPDWGGVRLEDMVVVTDEGFTRLNSLGFLEF</sequence>
<evidence type="ECO:0000313" key="9">
    <source>
        <dbReference type="Proteomes" id="UP000006793"/>
    </source>
</evidence>
<organism evidence="8 9">
    <name type="scientific">Thermodesulfatator indicus (strain DSM 15286 / JCM 11887 / CIR29812)</name>
    <dbReference type="NCBI Taxonomy" id="667014"/>
    <lineage>
        <taxon>Bacteria</taxon>
        <taxon>Pseudomonadati</taxon>
        <taxon>Thermodesulfobacteriota</taxon>
        <taxon>Thermodesulfobacteria</taxon>
        <taxon>Thermodesulfobacteriales</taxon>
        <taxon>Thermodesulfatatoraceae</taxon>
        <taxon>Thermodesulfatator</taxon>
    </lineage>
</organism>
<evidence type="ECO:0000256" key="2">
    <source>
        <dbReference type="ARBA" id="ARBA00022723"/>
    </source>
</evidence>
<dbReference type="Pfam" id="PF00557">
    <property type="entry name" value="Peptidase_M24"/>
    <property type="match status" value="1"/>
</dbReference>
<dbReference type="InterPro" id="IPR000994">
    <property type="entry name" value="Pept_M24"/>
</dbReference>
<dbReference type="InParanoid" id="F8A832"/>
<dbReference type="Proteomes" id="UP000006793">
    <property type="component" value="Chromosome"/>
</dbReference>
<dbReference type="PaxDb" id="667014-Thein_1157"/>
<dbReference type="RefSeq" id="WP_013907767.1">
    <property type="nucleotide sequence ID" value="NC_015681.1"/>
</dbReference>
<evidence type="ECO:0000256" key="5">
    <source>
        <dbReference type="RuleBase" id="RU000590"/>
    </source>
</evidence>
<evidence type="ECO:0000256" key="3">
    <source>
        <dbReference type="ARBA" id="ARBA00022801"/>
    </source>
</evidence>
<accession>F8A832</accession>
<dbReference type="HOGENOM" id="CLU_017266_4_0_0"/>
<dbReference type="InterPro" id="IPR050659">
    <property type="entry name" value="Peptidase_M24B"/>
</dbReference>
<reference evidence="9" key="1">
    <citation type="submission" date="2011-04" db="EMBL/GenBank/DDBJ databases">
        <title>The complete genome of Thermodesulfatator indicus DSM 15286.</title>
        <authorList>
            <person name="Lucas S."/>
            <person name="Copeland A."/>
            <person name="Lapidus A."/>
            <person name="Bruce D."/>
            <person name="Goodwin L."/>
            <person name="Pitluck S."/>
            <person name="Peters L."/>
            <person name="Kyrpides N."/>
            <person name="Mavromatis K."/>
            <person name="Pagani I."/>
            <person name="Ivanova N."/>
            <person name="Saunders L."/>
            <person name="Detter J.C."/>
            <person name="Tapia R."/>
            <person name="Han C."/>
            <person name="Land M."/>
            <person name="Hauser L."/>
            <person name="Markowitz V."/>
            <person name="Cheng J.-F."/>
            <person name="Hugenholtz P."/>
            <person name="Woyke T."/>
            <person name="Wu D."/>
            <person name="Spring S."/>
            <person name="Schroeder M."/>
            <person name="Brambilla E."/>
            <person name="Klenk H.-P."/>
            <person name="Eisen J.A."/>
        </authorList>
    </citation>
    <scope>NUCLEOTIDE SEQUENCE [LARGE SCALE GENOMIC DNA]</scope>
    <source>
        <strain evidence="9">DSM 15286 / JCM 11887 / CIR29812</strain>
    </source>
</reference>
<dbReference type="PATRIC" id="fig|667014.3.peg.1193"/>
<proteinExistence type="inferred from homology"/>
<keyword evidence="4" id="KW-0482">Metalloprotease</keyword>